<keyword evidence="9" id="KW-0645">Protease</keyword>
<proteinExistence type="inferred from homology"/>
<evidence type="ECO:0000256" key="2">
    <source>
        <dbReference type="ARBA" id="ARBA00009045"/>
    </source>
</evidence>
<dbReference type="Gene3D" id="1.20.1540.10">
    <property type="entry name" value="Rhomboid-like"/>
    <property type="match status" value="1"/>
</dbReference>
<keyword evidence="10" id="KW-1185">Reference proteome</keyword>
<dbReference type="Pfam" id="PF01694">
    <property type="entry name" value="Rhomboid"/>
    <property type="match status" value="1"/>
</dbReference>
<dbReference type="RefSeq" id="WP_252621072.1">
    <property type="nucleotide sequence ID" value="NZ_CP099490.1"/>
</dbReference>
<feature type="domain" description="Peptidase S54 rhomboid" evidence="8">
    <location>
        <begin position="105"/>
        <end position="247"/>
    </location>
</feature>
<feature type="transmembrane region" description="Helical" evidence="7">
    <location>
        <begin position="146"/>
        <end position="167"/>
    </location>
</feature>
<name>A0ABY4YJR0_9MICO</name>
<dbReference type="PANTHER" id="PTHR43731:SF14">
    <property type="entry name" value="PRESENILIN-ASSOCIATED RHOMBOID-LIKE PROTEIN, MITOCHONDRIAL"/>
    <property type="match status" value="1"/>
</dbReference>
<evidence type="ECO:0000256" key="5">
    <source>
        <dbReference type="ARBA" id="ARBA00022989"/>
    </source>
</evidence>
<evidence type="ECO:0000256" key="4">
    <source>
        <dbReference type="ARBA" id="ARBA00022801"/>
    </source>
</evidence>
<evidence type="ECO:0000256" key="6">
    <source>
        <dbReference type="ARBA" id="ARBA00023136"/>
    </source>
</evidence>
<dbReference type="GO" id="GO:0008233">
    <property type="term" value="F:peptidase activity"/>
    <property type="evidence" value="ECO:0007669"/>
    <property type="project" value="UniProtKB-KW"/>
</dbReference>
<keyword evidence="3 7" id="KW-0812">Transmembrane</keyword>
<dbReference type="InterPro" id="IPR022764">
    <property type="entry name" value="Peptidase_S54_rhomboid_dom"/>
</dbReference>
<feature type="transmembrane region" description="Helical" evidence="7">
    <location>
        <begin position="179"/>
        <end position="200"/>
    </location>
</feature>
<comment type="similarity">
    <text evidence="2">Belongs to the peptidase S54 family.</text>
</comment>
<dbReference type="InterPro" id="IPR035952">
    <property type="entry name" value="Rhomboid-like_sf"/>
</dbReference>
<protein>
    <submittedName>
        <fullName evidence="9">Rhomboid family intramembrane serine protease</fullName>
        <ecNumber evidence="9">3.4.21.105</ecNumber>
    </submittedName>
</protein>
<evidence type="ECO:0000256" key="3">
    <source>
        <dbReference type="ARBA" id="ARBA00022692"/>
    </source>
</evidence>
<dbReference type="GO" id="GO:0006508">
    <property type="term" value="P:proteolysis"/>
    <property type="evidence" value="ECO:0007669"/>
    <property type="project" value="UniProtKB-KW"/>
</dbReference>
<reference evidence="9" key="1">
    <citation type="submission" date="2022-06" db="EMBL/GenBank/DDBJ databases">
        <title>Ornithinimicrobium JY.X270.</title>
        <authorList>
            <person name="Huang Y."/>
        </authorList>
    </citation>
    <scope>NUCLEOTIDE SEQUENCE</scope>
    <source>
        <strain evidence="9">JY.X270</strain>
    </source>
</reference>
<dbReference type="EC" id="3.4.21.105" evidence="9"/>
<keyword evidence="4 9" id="KW-0378">Hydrolase</keyword>
<evidence type="ECO:0000256" key="7">
    <source>
        <dbReference type="SAM" id="Phobius"/>
    </source>
</evidence>
<dbReference type="CDD" id="cd19756">
    <property type="entry name" value="Bbox2"/>
    <property type="match status" value="1"/>
</dbReference>
<accession>A0ABY4YJR0</accession>
<dbReference type="Proteomes" id="UP001056535">
    <property type="component" value="Chromosome"/>
</dbReference>
<evidence type="ECO:0000313" key="9">
    <source>
        <dbReference type="EMBL" id="USQ76377.1"/>
    </source>
</evidence>
<comment type="subcellular location">
    <subcellularLocation>
        <location evidence="1">Membrane</location>
        <topology evidence="1">Multi-pass membrane protein</topology>
    </subcellularLocation>
</comment>
<keyword evidence="6 7" id="KW-0472">Membrane</keyword>
<dbReference type="PANTHER" id="PTHR43731">
    <property type="entry name" value="RHOMBOID PROTEASE"/>
    <property type="match status" value="1"/>
</dbReference>
<evidence type="ECO:0000256" key="1">
    <source>
        <dbReference type="ARBA" id="ARBA00004141"/>
    </source>
</evidence>
<feature type="transmembrane region" description="Helical" evidence="7">
    <location>
        <begin position="108"/>
        <end position="134"/>
    </location>
</feature>
<gene>
    <name evidence="9" type="ORF">NF557_00135</name>
</gene>
<evidence type="ECO:0000313" key="10">
    <source>
        <dbReference type="Proteomes" id="UP001056535"/>
    </source>
</evidence>
<keyword evidence="5 7" id="KW-1133">Transmembrane helix</keyword>
<sequence length="299" mass="32215">MTAPAPPVCPRHPDRTSYVSCQRCERPTCPECQRPAAVGIQCVDCVKEQARTVRQPTSRFGAPVRGGRPLVTMTLIAICVVVYLGQRVDDRVTTELMFIPLLAETEPWRFLTAAFAHSPSGFMHIAFNMFALWITGQYLEPLLGRLKFLALFLVSAVGGSVGFLLLAQLPERIGQPSGWTTPTVGASGAVFGLFAAVLVLNRHLGRETGSIVAVLGINAVLGFVLPNIAWQAHLGGAVTGAVLAVVLALTAPKDRTAVASASRRRWFWPAALGVLALLAIASFWRIMSVENALLLQLYS</sequence>
<dbReference type="InterPro" id="IPR050925">
    <property type="entry name" value="Rhomboid_protease_S54"/>
</dbReference>
<dbReference type="EMBL" id="CP099490">
    <property type="protein sequence ID" value="USQ76377.1"/>
    <property type="molecule type" value="Genomic_DNA"/>
</dbReference>
<feature type="transmembrane region" description="Helical" evidence="7">
    <location>
        <begin position="236"/>
        <end position="254"/>
    </location>
</feature>
<dbReference type="SUPFAM" id="SSF144091">
    <property type="entry name" value="Rhomboid-like"/>
    <property type="match status" value="1"/>
</dbReference>
<feature type="transmembrane region" description="Helical" evidence="7">
    <location>
        <begin position="212"/>
        <end position="230"/>
    </location>
</feature>
<feature type="transmembrane region" description="Helical" evidence="7">
    <location>
        <begin position="69"/>
        <end position="88"/>
    </location>
</feature>
<evidence type="ECO:0000259" key="8">
    <source>
        <dbReference type="Pfam" id="PF01694"/>
    </source>
</evidence>
<organism evidence="9 10">
    <name type="scientific">Ornithinimicrobium cryptoxanthini</name>
    <dbReference type="NCBI Taxonomy" id="2934161"/>
    <lineage>
        <taxon>Bacteria</taxon>
        <taxon>Bacillati</taxon>
        <taxon>Actinomycetota</taxon>
        <taxon>Actinomycetes</taxon>
        <taxon>Micrococcales</taxon>
        <taxon>Ornithinimicrobiaceae</taxon>
        <taxon>Ornithinimicrobium</taxon>
    </lineage>
</organism>
<feature type="transmembrane region" description="Helical" evidence="7">
    <location>
        <begin position="266"/>
        <end position="287"/>
    </location>
</feature>